<sequence length="191" mass="21391">MSSESLDIYGLKPHALSSVLDTSSESSISPEIETVPPKLYDVEVVQFWRGEKEPLQPYPLHWAIYVETSPGIGNTYQLVGNQTNYAIDIRISQPLENSEDLRGSHSVGSGFSGIIGETKLACLQDNMCWLLEGWPEIENAVEFVGDSEDLACVLSNRRSARVHRCVWKLHANTRALIDEVTVWLSSRTERN</sequence>
<dbReference type="GeneID" id="64636386"/>
<accession>A0A9P7EI20</accession>
<comment type="caution">
    <text evidence="1">The sequence shown here is derived from an EMBL/GenBank/DDBJ whole genome shotgun (WGS) entry which is preliminary data.</text>
</comment>
<evidence type="ECO:0000313" key="1">
    <source>
        <dbReference type="EMBL" id="KAG1821677.1"/>
    </source>
</evidence>
<gene>
    <name evidence="1" type="ORF">BJ212DRAFT_1585691</name>
</gene>
<organism evidence="1 2">
    <name type="scientific">Suillus subaureus</name>
    <dbReference type="NCBI Taxonomy" id="48587"/>
    <lineage>
        <taxon>Eukaryota</taxon>
        <taxon>Fungi</taxon>
        <taxon>Dikarya</taxon>
        <taxon>Basidiomycota</taxon>
        <taxon>Agaricomycotina</taxon>
        <taxon>Agaricomycetes</taxon>
        <taxon>Agaricomycetidae</taxon>
        <taxon>Boletales</taxon>
        <taxon>Suillineae</taxon>
        <taxon>Suillaceae</taxon>
        <taxon>Suillus</taxon>
    </lineage>
</organism>
<keyword evidence="2" id="KW-1185">Reference proteome</keyword>
<evidence type="ECO:0000313" key="2">
    <source>
        <dbReference type="Proteomes" id="UP000807769"/>
    </source>
</evidence>
<dbReference type="OrthoDB" id="2662127at2759"/>
<proteinExistence type="predicted"/>
<dbReference type="AlphaFoldDB" id="A0A9P7EI20"/>
<name>A0A9P7EI20_9AGAM</name>
<protein>
    <submittedName>
        <fullName evidence="1">Uncharacterized protein</fullName>
    </submittedName>
</protein>
<dbReference type="EMBL" id="JABBWG010000006">
    <property type="protein sequence ID" value="KAG1821677.1"/>
    <property type="molecule type" value="Genomic_DNA"/>
</dbReference>
<dbReference type="Proteomes" id="UP000807769">
    <property type="component" value="Unassembled WGS sequence"/>
</dbReference>
<dbReference type="RefSeq" id="XP_041196417.1">
    <property type="nucleotide sequence ID" value="XM_041342370.1"/>
</dbReference>
<reference evidence="1" key="1">
    <citation type="journal article" date="2020" name="New Phytol.">
        <title>Comparative genomics reveals dynamic genome evolution in host specialist ectomycorrhizal fungi.</title>
        <authorList>
            <person name="Lofgren L.A."/>
            <person name="Nguyen N.H."/>
            <person name="Vilgalys R."/>
            <person name="Ruytinx J."/>
            <person name="Liao H.L."/>
            <person name="Branco S."/>
            <person name="Kuo A."/>
            <person name="LaButti K."/>
            <person name="Lipzen A."/>
            <person name="Andreopoulos W."/>
            <person name="Pangilinan J."/>
            <person name="Riley R."/>
            <person name="Hundley H."/>
            <person name="Na H."/>
            <person name="Barry K."/>
            <person name="Grigoriev I.V."/>
            <person name="Stajich J.E."/>
            <person name="Kennedy P.G."/>
        </authorList>
    </citation>
    <scope>NUCLEOTIDE SEQUENCE</scope>
    <source>
        <strain evidence="1">MN1</strain>
    </source>
</reference>